<dbReference type="SUPFAM" id="SSF53633">
    <property type="entry name" value="Carbamate kinase-like"/>
    <property type="match status" value="1"/>
</dbReference>
<dbReference type="InterPro" id="IPR002478">
    <property type="entry name" value="PUA"/>
</dbReference>
<dbReference type="InterPro" id="IPR019797">
    <property type="entry name" value="Glutamate_5-kinase_CS"/>
</dbReference>
<dbReference type="PIRSF" id="PIRSF000729">
    <property type="entry name" value="GK"/>
    <property type="match status" value="1"/>
</dbReference>
<gene>
    <name evidence="8 10" type="primary">proB</name>
    <name evidence="10" type="ORF">E7747_15900</name>
</gene>
<dbReference type="PROSITE" id="PS00902">
    <property type="entry name" value="GLUTAMATE_5_KINASE"/>
    <property type="match status" value="1"/>
</dbReference>
<dbReference type="Proteomes" id="UP000297149">
    <property type="component" value="Chromosome"/>
</dbReference>
<dbReference type="HAMAP" id="MF_00456">
    <property type="entry name" value="ProB"/>
    <property type="match status" value="1"/>
</dbReference>
<feature type="binding site" evidence="8">
    <location>
        <position position="147"/>
    </location>
    <ligand>
        <name>substrate</name>
    </ligand>
</feature>
<feature type="binding site" evidence="8">
    <location>
        <position position="159"/>
    </location>
    <ligand>
        <name>substrate</name>
    </ligand>
</feature>
<accession>A0A4P7W6A0</accession>
<dbReference type="InterPro" id="IPR001057">
    <property type="entry name" value="Glu/AcGlu_kinase"/>
</dbReference>
<dbReference type="InterPro" id="IPR005715">
    <property type="entry name" value="Glu_5kinase/COase_Synthase"/>
</dbReference>
<keyword evidence="1 8" id="KW-0963">Cytoplasm</keyword>
<evidence type="ECO:0000313" key="10">
    <source>
        <dbReference type="EMBL" id="QCD43606.1"/>
    </source>
</evidence>
<dbReference type="GO" id="GO:0004349">
    <property type="term" value="F:glutamate 5-kinase activity"/>
    <property type="evidence" value="ECO:0007669"/>
    <property type="project" value="UniProtKB-UniRule"/>
</dbReference>
<organism evidence="10 11">
    <name type="scientific">Duncaniella dubosii</name>
    <dbReference type="NCBI Taxonomy" id="2518971"/>
    <lineage>
        <taxon>Bacteria</taxon>
        <taxon>Pseudomonadati</taxon>
        <taxon>Bacteroidota</taxon>
        <taxon>Bacteroidia</taxon>
        <taxon>Bacteroidales</taxon>
        <taxon>Muribaculaceae</taxon>
        <taxon>Duncaniella</taxon>
    </lineage>
</organism>
<dbReference type="InterPro" id="IPR036974">
    <property type="entry name" value="PUA_sf"/>
</dbReference>
<comment type="function">
    <text evidence="8">Catalyzes the transfer of a phosphate group to glutamate to form L-glutamate 5-phosphate.</text>
</comment>
<dbReference type="RefSeq" id="WP_136416984.1">
    <property type="nucleotide sequence ID" value="NZ_CP039396.1"/>
</dbReference>
<dbReference type="InterPro" id="IPR001048">
    <property type="entry name" value="Asp/Glu/Uridylate_kinase"/>
</dbReference>
<feature type="binding site" evidence="8">
    <location>
        <position position="20"/>
    </location>
    <ligand>
        <name>ATP</name>
        <dbReference type="ChEBI" id="CHEBI:30616"/>
    </ligand>
</feature>
<dbReference type="SMART" id="SM00359">
    <property type="entry name" value="PUA"/>
    <property type="match status" value="1"/>
</dbReference>
<dbReference type="CDD" id="cd21157">
    <property type="entry name" value="PUA_G5K"/>
    <property type="match status" value="1"/>
</dbReference>
<comment type="pathway">
    <text evidence="8">Amino-acid biosynthesis; L-proline biosynthesis; L-glutamate 5-semialdehyde from L-glutamate: step 1/2.</text>
</comment>
<feature type="domain" description="PUA" evidence="9">
    <location>
        <begin position="288"/>
        <end position="361"/>
    </location>
</feature>
<keyword evidence="3 8" id="KW-0641">Proline biosynthesis</keyword>
<dbReference type="Pfam" id="PF00696">
    <property type="entry name" value="AA_kinase"/>
    <property type="match status" value="1"/>
</dbReference>
<keyword evidence="11" id="KW-1185">Reference proteome</keyword>
<evidence type="ECO:0000256" key="5">
    <source>
        <dbReference type="ARBA" id="ARBA00022741"/>
    </source>
</evidence>
<keyword evidence="7 8" id="KW-0067">ATP-binding</keyword>
<name>A0A4P7W6A0_9BACT</name>
<dbReference type="InterPro" id="IPR015947">
    <property type="entry name" value="PUA-like_sf"/>
</dbReference>
<evidence type="ECO:0000259" key="9">
    <source>
        <dbReference type="SMART" id="SM00359"/>
    </source>
</evidence>
<dbReference type="EMBL" id="CP039396">
    <property type="protein sequence ID" value="QCD43606.1"/>
    <property type="molecule type" value="Genomic_DNA"/>
</dbReference>
<dbReference type="GO" id="GO:0055129">
    <property type="term" value="P:L-proline biosynthetic process"/>
    <property type="evidence" value="ECO:0007669"/>
    <property type="project" value="UniProtKB-UniRule"/>
</dbReference>
<evidence type="ECO:0000256" key="8">
    <source>
        <dbReference type="HAMAP-Rule" id="MF_00456"/>
    </source>
</evidence>
<dbReference type="InterPro" id="IPR041739">
    <property type="entry name" value="G5K_ProB"/>
</dbReference>
<dbReference type="AlphaFoldDB" id="A0A4P7W6A0"/>
<dbReference type="SUPFAM" id="SSF88697">
    <property type="entry name" value="PUA domain-like"/>
    <property type="match status" value="1"/>
</dbReference>
<keyword evidence="4 8" id="KW-0808">Transferase</keyword>
<protein>
    <recommendedName>
        <fullName evidence="8">Glutamate 5-kinase</fullName>
        <ecNumber evidence="8">2.7.2.11</ecNumber>
    </recommendedName>
    <alternativeName>
        <fullName evidence="8">Gamma-glutamyl kinase</fullName>
        <shortName evidence="8">GK</shortName>
    </alternativeName>
</protein>
<dbReference type="PROSITE" id="PS50890">
    <property type="entry name" value="PUA"/>
    <property type="match status" value="1"/>
</dbReference>
<evidence type="ECO:0000256" key="1">
    <source>
        <dbReference type="ARBA" id="ARBA00022490"/>
    </source>
</evidence>
<dbReference type="FunFam" id="3.40.1160.10:FF:000040">
    <property type="entry name" value="Glutamate 5-kinase"/>
    <property type="match status" value="1"/>
</dbReference>
<comment type="subcellular location">
    <subcellularLocation>
        <location evidence="8">Cytoplasm</location>
    </subcellularLocation>
</comment>
<dbReference type="GO" id="GO:0005829">
    <property type="term" value="C:cytosol"/>
    <property type="evidence" value="ECO:0007669"/>
    <property type="project" value="TreeGrafter"/>
</dbReference>
<dbReference type="UniPathway" id="UPA00098">
    <property type="reaction ID" value="UER00359"/>
</dbReference>
<dbReference type="Gene3D" id="2.30.130.10">
    <property type="entry name" value="PUA domain"/>
    <property type="match status" value="1"/>
</dbReference>
<reference evidence="11" key="1">
    <citation type="submission" date="2019-02" db="EMBL/GenBank/DDBJ databases">
        <title>Isolation and identification of novel species under the genus Muribaculum.</title>
        <authorList>
            <person name="Miyake S."/>
            <person name="Ding Y."/>
            <person name="Low A."/>
            <person name="Soh M."/>
            <person name="Seedorf H."/>
        </authorList>
    </citation>
    <scope>NUCLEOTIDE SEQUENCE [LARGE SCALE GENOMIC DNA]</scope>
    <source>
        <strain evidence="11">H5</strain>
    </source>
</reference>
<comment type="similarity">
    <text evidence="8">Belongs to the glutamate 5-kinase family.</text>
</comment>
<dbReference type="PANTHER" id="PTHR43654">
    <property type="entry name" value="GLUTAMATE 5-KINASE"/>
    <property type="match status" value="1"/>
</dbReference>
<dbReference type="PANTHER" id="PTHR43654:SF1">
    <property type="entry name" value="ISOPENTENYL PHOSPHATE KINASE"/>
    <property type="match status" value="1"/>
</dbReference>
<keyword evidence="2 8" id="KW-0028">Amino-acid biosynthesis</keyword>
<evidence type="ECO:0000256" key="4">
    <source>
        <dbReference type="ARBA" id="ARBA00022679"/>
    </source>
</evidence>
<dbReference type="GO" id="GO:0005524">
    <property type="term" value="F:ATP binding"/>
    <property type="evidence" value="ECO:0007669"/>
    <property type="project" value="UniProtKB-KW"/>
</dbReference>
<dbReference type="Pfam" id="PF01472">
    <property type="entry name" value="PUA"/>
    <property type="match status" value="1"/>
</dbReference>
<dbReference type="InterPro" id="IPR011529">
    <property type="entry name" value="Glu_5kinase"/>
</dbReference>
<proteinExistence type="inferred from homology"/>
<dbReference type="KEGG" id="ddb:E7747_15900"/>
<feature type="binding site" evidence="8">
    <location>
        <position position="60"/>
    </location>
    <ligand>
        <name>substrate</name>
    </ligand>
</feature>
<evidence type="ECO:0000313" key="11">
    <source>
        <dbReference type="Proteomes" id="UP000297149"/>
    </source>
</evidence>
<comment type="caution">
    <text evidence="8">Lacks conserved residue(s) required for the propagation of feature annotation.</text>
</comment>
<dbReference type="PRINTS" id="PR00474">
    <property type="entry name" value="GLU5KINASE"/>
</dbReference>
<dbReference type="CDD" id="cd04242">
    <property type="entry name" value="AAK_G5K_ProB"/>
    <property type="match status" value="1"/>
</dbReference>
<dbReference type="InterPro" id="IPR036393">
    <property type="entry name" value="AceGlu_kinase-like_sf"/>
</dbReference>
<evidence type="ECO:0000256" key="7">
    <source>
        <dbReference type="ARBA" id="ARBA00022840"/>
    </source>
</evidence>
<dbReference type="Gene3D" id="3.40.1160.10">
    <property type="entry name" value="Acetylglutamate kinase-like"/>
    <property type="match status" value="2"/>
</dbReference>
<dbReference type="NCBIfam" id="TIGR01027">
    <property type="entry name" value="proB"/>
    <property type="match status" value="1"/>
</dbReference>
<evidence type="ECO:0000256" key="3">
    <source>
        <dbReference type="ARBA" id="ARBA00022650"/>
    </source>
</evidence>
<evidence type="ECO:0000256" key="2">
    <source>
        <dbReference type="ARBA" id="ARBA00022605"/>
    </source>
</evidence>
<dbReference type="GO" id="GO:0003723">
    <property type="term" value="F:RNA binding"/>
    <property type="evidence" value="ECO:0007669"/>
    <property type="project" value="InterPro"/>
</dbReference>
<evidence type="ECO:0000256" key="6">
    <source>
        <dbReference type="ARBA" id="ARBA00022777"/>
    </source>
</evidence>
<sequence>MNDEKKKKNSVSDCLRIVVKVGSNVLTRPDGKPNVTNMSALVDQIAALRSLGHELILVSSGAVACGRGVLKPSKQLDAVAQRQLFSSIGQIRLINLYNSLFAEYGYVVGQVLTQKENFSSRTSYLNQRACMQTMLENGVIPIVNENDTASLTELMFTDNDELSGLIAAMMDADILVILSNVDGIYDGNPADPDSRLIPVVRPGEDVSSNVVSSKSGFGRGGMGTKCGIAGKLSEEGVSVCIARGDRPGVLVDVIMNPESIPHTLFEPRPEPLSNIKRWIAHSGSFAKGIVRVNDNAASALRSDRAVSLLPVGVTAIDGEWEEGDIVTLITDSGDVIGVGRASLSSAAVADLIGKRGGRPVVHYDYLFIE</sequence>
<dbReference type="EC" id="2.7.2.11" evidence="8"/>
<comment type="catalytic activity">
    <reaction evidence="8">
        <text>L-glutamate + ATP = L-glutamyl 5-phosphate + ADP</text>
        <dbReference type="Rhea" id="RHEA:14877"/>
        <dbReference type="ChEBI" id="CHEBI:29985"/>
        <dbReference type="ChEBI" id="CHEBI:30616"/>
        <dbReference type="ChEBI" id="CHEBI:58274"/>
        <dbReference type="ChEBI" id="CHEBI:456216"/>
        <dbReference type="EC" id="2.7.2.11"/>
    </reaction>
</comment>
<keyword evidence="6 8" id="KW-0418">Kinase</keyword>
<keyword evidence="5 8" id="KW-0547">Nucleotide-binding</keyword>